<dbReference type="EMBL" id="JAHUTI010009909">
    <property type="protein sequence ID" value="MED6234705.1"/>
    <property type="molecule type" value="Genomic_DNA"/>
</dbReference>
<sequence>MPWGWILMKSKKDNRQDGDKGVERFKTMFRELLLATSNVRDAANTKKKVLWSKNTAHHHENTNPKVRHGDCGIMLWDAFLQHGQRSWIELLGRQEELLFTGQSQKKTC</sequence>
<gene>
    <name evidence="1" type="ORF">ATANTOWER_028836</name>
</gene>
<accession>A0ABU7ABA3</accession>
<organism evidence="1 2">
    <name type="scientific">Ataeniobius toweri</name>
    <dbReference type="NCBI Taxonomy" id="208326"/>
    <lineage>
        <taxon>Eukaryota</taxon>
        <taxon>Metazoa</taxon>
        <taxon>Chordata</taxon>
        <taxon>Craniata</taxon>
        <taxon>Vertebrata</taxon>
        <taxon>Euteleostomi</taxon>
        <taxon>Actinopterygii</taxon>
        <taxon>Neopterygii</taxon>
        <taxon>Teleostei</taxon>
        <taxon>Neoteleostei</taxon>
        <taxon>Acanthomorphata</taxon>
        <taxon>Ovalentaria</taxon>
        <taxon>Atherinomorphae</taxon>
        <taxon>Cyprinodontiformes</taxon>
        <taxon>Goodeidae</taxon>
        <taxon>Ataeniobius</taxon>
    </lineage>
</organism>
<evidence type="ECO:0000313" key="1">
    <source>
        <dbReference type="EMBL" id="MED6234705.1"/>
    </source>
</evidence>
<comment type="caution">
    <text evidence="1">The sequence shown here is derived from an EMBL/GenBank/DDBJ whole genome shotgun (WGS) entry which is preliminary data.</text>
</comment>
<reference evidence="1 2" key="1">
    <citation type="submission" date="2021-07" db="EMBL/GenBank/DDBJ databases">
        <authorList>
            <person name="Palmer J.M."/>
        </authorList>
    </citation>
    <scope>NUCLEOTIDE SEQUENCE [LARGE SCALE GENOMIC DNA]</scope>
    <source>
        <strain evidence="1 2">AT_MEX2019</strain>
        <tissue evidence="1">Muscle</tissue>
    </source>
</reference>
<keyword evidence="2" id="KW-1185">Reference proteome</keyword>
<proteinExistence type="predicted"/>
<name>A0ABU7ABA3_9TELE</name>
<dbReference type="Proteomes" id="UP001345963">
    <property type="component" value="Unassembled WGS sequence"/>
</dbReference>
<evidence type="ECO:0008006" key="3">
    <source>
        <dbReference type="Google" id="ProtNLM"/>
    </source>
</evidence>
<protein>
    <recommendedName>
        <fullName evidence="3">Ubiquitin-like protease family profile domain-containing protein</fullName>
    </recommendedName>
</protein>
<evidence type="ECO:0000313" key="2">
    <source>
        <dbReference type="Proteomes" id="UP001345963"/>
    </source>
</evidence>